<dbReference type="EMBL" id="CP117811">
    <property type="protein sequence ID" value="WDE96503.1"/>
    <property type="molecule type" value="Genomic_DNA"/>
</dbReference>
<reference evidence="2 3" key="1">
    <citation type="submission" date="2023-02" db="EMBL/GenBank/DDBJ databases">
        <title>Genome sequence of Lentisphaera profundi SAORIC-696.</title>
        <authorList>
            <person name="Kim e."/>
            <person name="Cho J.-C."/>
            <person name="Choi A."/>
            <person name="Kang I."/>
        </authorList>
    </citation>
    <scope>NUCLEOTIDE SEQUENCE [LARGE SCALE GENOMIC DNA]</scope>
    <source>
        <strain evidence="2 3">SAORIC-696</strain>
    </source>
</reference>
<dbReference type="CDD" id="cd08992">
    <property type="entry name" value="GH117"/>
    <property type="match status" value="1"/>
</dbReference>
<accession>A0ABY7VTB0</accession>
<feature type="signal peptide" evidence="1">
    <location>
        <begin position="1"/>
        <end position="20"/>
    </location>
</feature>
<evidence type="ECO:0000256" key="1">
    <source>
        <dbReference type="SAM" id="SignalP"/>
    </source>
</evidence>
<gene>
    <name evidence="2" type="ORF">PQO03_00800</name>
</gene>
<evidence type="ECO:0008006" key="4">
    <source>
        <dbReference type="Google" id="ProtNLM"/>
    </source>
</evidence>
<keyword evidence="1" id="KW-0732">Signal</keyword>
<feature type="chain" id="PRO_5046605165" description="Glycoside hydrolase" evidence="1">
    <location>
        <begin position="21"/>
        <end position="417"/>
    </location>
</feature>
<evidence type="ECO:0000313" key="3">
    <source>
        <dbReference type="Proteomes" id="UP001214250"/>
    </source>
</evidence>
<evidence type="ECO:0000313" key="2">
    <source>
        <dbReference type="EMBL" id="WDE96503.1"/>
    </source>
</evidence>
<organism evidence="2 3">
    <name type="scientific">Lentisphaera profundi</name>
    <dbReference type="NCBI Taxonomy" id="1658616"/>
    <lineage>
        <taxon>Bacteria</taxon>
        <taxon>Pseudomonadati</taxon>
        <taxon>Lentisphaerota</taxon>
        <taxon>Lentisphaeria</taxon>
        <taxon>Lentisphaerales</taxon>
        <taxon>Lentisphaeraceae</taxon>
        <taxon>Lentisphaera</taxon>
    </lineage>
</organism>
<dbReference type="RefSeq" id="WP_274150568.1">
    <property type="nucleotide sequence ID" value="NZ_CP117811.1"/>
</dbReference>
<dbReference type="Gene3D" id="2.115.10.20">
    <property type="entry name" value="Glycosyl hydrolase domain, family 43"/>
    <property type="match status" value="1"/>
</dbReference>
<dbReference type="Proteomes" id="UP001214250">
    <property type="component" value="Chromosome 1"/>
</dbReference>
<protein>
    <recommendedName>
        <fullName evidence="4">Glycoside hydrolase</fullName>
    </recommendedName>
</protein>
<dbReference type="InterPro" id="IPR023296">
    <property type="entry name" value="Glyco_hydro_beta-prop_sf"/>
</dbReference>
<name>A0ABY7VTB0_9BACT</name>
<dbReference type="SUPFAM" id="SSF75005">
    <property type="entry name" value="Arabinanase/levansucrase/invertase"/>
    <property type="match status" value="1"/>
</dbReference>
<proteinExistence type="predicted"/>
<sequence length="417" mass="46937">MIKIFSKIITLGLLSGLVQADENVFPALIPTEKPTDRPISRAVERLYEQWNPLEDRDNDLYSNFKYTRLKGLEISDNISRRDPTKIIKVDGVYHVWYTGRRSKEAPEGLKKATATKPGTDWDLADIWHATSKDGWTWEEDKIPAVKRPPKPEQGFRSICTPGILMWKGKYYLYFQAYSPMVGGQAYCPVRVAYADSPTGPWTHHPEPVILPGPKGSWNNIKINDPCPIVHNGKILVYYKGAPIERGDEYVLRVQGVSFADDPLGPFIPSPKNPVINSGHETCMFPFKDGVAALIALDGPEKNTIQFSKDGEDFEIKSLIQVPPVAPGPFCPGAFSDDKKNTGFTWGLCHINIDGGGAQKSSILARFDCDLSPDVDIPYFKHNNLRFNEETYFQKNIGLNPNMTKMMKRISKKEKDMN</sequence>
<keyword evidence="3" id="KW-1185">Reference proteome</keyword>